<sequence length="222" mass="26383">MYIAGHVYVVQQAFERDIDIFQLMQADIFRSHDYSAITGQNYEVIESEPYMYLHLLGDYHIHFGNRYQELKAGWVYQKMGIATDTWKKMHNLGYTTEDSKRGICHSLVEYVVDIYLEKNNSCRQLNDVKSQLTHDKVNLAQCDDQSREKAHDYINRVHLSDSYHEILARAAANKFFKTKDQKVTDFFYDELSVIYQRLDEQSIENELKNNIEFIKRNIQWKS</sequence>
<proteinExistence type="predicted"/>
<organism evidence="1 2">
    <name type="scientific">Erwinia mallotivora</name>
    <dbReference type="NCBI Taxonomy" id="69222"/>
    <lineage>
        <taxon>Bacteria</taxon>
        <taxon>Pseudomonadati</taxon>
        <taxon>Pseudomonadota</taxon>
        <taxon>Gammaproteobacteria</taxon>
        <taxon>Enterobacterales</taxon>
        <taxon>Erwiniaceae</taxon>
        <taxon>Erwinia</taxon>
    </lineage>
</organism>
<dbReference type="RefSeq" id="WP_034935446.1">
    <property type="nucleotide sequence ID" value="NZ_JFHN01000034.1"/>
</dbReference>
<reference evidence="1 2" key="1">
    <citation type="submission" date="2014-02" db="EMBL/GenBank/DDBJ databases">
        <title>Draft genome of Erwinia mallotivora strain BT-MARDI, a papaya dieback pathogen.</title>
        <authorList>
            <person name="Redzuan R."/>
            <person name="Abu Bakar N."/>
            <person name="Badrun R."/>
            <person name="Mohd Raih M.F."/>
            <person name="Rozano L."/>
            <person name="Mat Amin N."/>
        </authorList>
    </citation>
    <scope>NUCLEOTIDE SEQUENCE [LARGE SCALE GENOMIC DNA]</scope>
    <source>
        <strain evidence="1 2">BT-MARDI</strain>
    </source>
</reference>
<accession>A0A014NA85</accession>
<dbReference type="PATRIC" id="fig|69222.5.peg.1292"/>
<evidence type="ECO:0000313" key="1">
    <source>
        <dbReference type="EMBL" id="EXU76293.1"/>
    </source>
</evidence>
<dbReference type="AlphaFoldDB" id="A0A014NA85"/>
<dbReference type="EMBL" id="JFHN01000034">
    <property type="protein sequence ID" value="EXU76293.1"/>
    <property type="molecule type" value="Genomic_DNA"/>
</dbReference>
<dbReference type="STRING" id="69222.BG55_06265"/>
<name>A0A014NA85_9GAMM</name>
<evidence type="ECO:0000313" key="2">
    <source>
        <dbReference type="Proteomes" id="UP000019918"/>
    </source>
</evidence>
<protein>
    <submittedName>
        <fullName evidence="1">Uncharacterized protein</fullName>
    </submittedName>
</protein>
<dbReference type="Proteomes" id="UP000019918">
    <property type="component" value="Unassembled WGS sequence"/>
</dbReference>
<gene>
    <name evidence="1" type="ORF">BG55_06265</name>
</gene>
<comment type="caution">
    <text evidence="1">The sequence shown here is derived from an EMBL/GenBank/DDBJ whole genome shotgun (WGS) entry which is preliminary data.</text>
</comment>
<keyword evidence="2" id="KW-1185">Reference proteome</keyword>